<keyword evidence="5" id="KW-1185">Reference proteome</keyword>
<keyword evidence="4" id="KW-0670">Pyruvate</keyword>
<dbReference type="PROSITE" id="PS00380">
    <property type="entry name" value="RHODANESE_1"/>
    <property type="match status" value="1"/>
</dbReference>
<dbReference type="CDD" id="cd01449">
    <property type="entry name" value="TST_Repeat_2"/>
    <property type="match status" value="1"/>
</dbReference>
<dbReference type="PANTHER" id="PTHR11364:SF27">
    <property type="entry name" value="SULFURTRANSFERASE"/>
    <property type="match status" value="1"/>
</dbReference>
<dbReference type="InterPro" id="IPR001307">
    <property type="entry name" value="Thiosulphate_STrfase_CS"/>
</dbReference>
<sequence length="302" mass="33843">MTAQRSWIMEGKELAQRLQQQGASERIAIADCRFWLSEPSRGKKAFEEGHLPGAVYFDLNEDLSSPVEEHGGRHPLPDPVFFANKLSEAGITPDSTIVLYDEQGGSMASRMWWLLQWVGHSGKVYVLDGGYGAWKQAGYPVEEGDANQPTLRDESVEEKRAHIEGSYPVKLRPELVVTMNEVRDRLHEPSVRLIDSRELPRYLGELEPIDPKAGHIPGAVNRFWMMSLNEAGQWKASEEQKPEWDALIGDAKEIIVYCGSGVTACPNVLSLWQAGYTHAKLYAGSWSDWVSYEENPVATGEE</sequence>
<dbReference type="InterPro" id="IPR045078">
    <property type="entry name" value="TST/MPST-like"/>
</dbReference>
<dbReference type="SMART" id="SM00450">
    <property type="entry name" value="RHOD"/>
    <property type="match status" value="2"/>
</dbReference>
<feature type="domain" description="Rhodanese" evidence="3">
    <location>
        <begin position="23"/>
        <end position="143"/>
    </location>
</feature>
<dbReference type="InterPro" id="IPR036873">
    <property type="entry name" value="Rhodanese-like_dom_sf"/>
</dbReference>
<feature type="domain" description="Rhodanese" evidence="3">
    <location>
        <begin position="187"/>
        <end position="298"/>
    </location>
</feature>
<dbReference type="PANTHER" id="PTHR11364">
    <property type="entry name" value="THIOSULFATE SULFERTANSFERASE"/>
    <property type="match status" value="1"/>
</dbReference>
<dbReference type="SUPFAM" id="SSF52821">
    <property type="entry name" value="Rhodanese/Cell cycle control phosphatase"/>
    <property type="match status" value="2"/>
</dbReference>
<organism evidence="4 5">
    <name type="scientific">Paenibacillus aquistagni</name>
    <dbReference type="NCBI Taxonomy" id="1852522"/>
    <lineage>
        <taxon>Bacteria</taxon>
        <taxon>Bacillati</taxon>
        <taxon>Bacillota</taxon>
        <taxon>Bacilli</taxon>
        <taxon>Bacillales</taxon>
        <taxon>Paenibacillaceae</taxon>
        <taxon>Paenibacillus</taxon>
    </lineage>
</organism>
<evidence type="ECO:0000256" key="2">
    <source>
        <dbReference type="ARBA" id="ARBA00022737"/>
    </source>
</evidence>
<dbReference type="GO" id="GO:0004792">
    <property type="term" value="F:thiosulfate-cyanide sulfurtransferase activity"/>
    <property type="evidence" value="ECO:0007669"/>
    <property type="project" value="InterPro"/>
</dbReference>
<keyword evidence="1 4" id="KW-0808">Transferase</keyword>
<dbReference type="RefSeq" id="WP_425320365.1">
    <property type="nucleotide sequence ID" value="NZ_FXAZ01000010.1"/>
</dbReference>
<proteinExistence type="predicted"/>
<dbReference type="InterPro" id="IPR001763">
    <property type="entry name" value="Rhodanese-like_dom"/>
</dbReference>
<accession>A0A1X7LYH2</accession>
<dbReference type="CDD" id="cd01448">
    <property type="entry name" value="TST_Repeat_1"/>
    <property type="match status" value="1"/>
</dbReference>
<evidence type="ECO:0000313" key="5">
    <source>
        <dbReference type="Proteomes" id="UP000193834"/>
    </source>
</evidence>
<dbReference type="EMBL" id="FXAZ01000010">
    <property type="protein sequence ID" value="SMG58584.1"/>
    <property type="molecule type" value="Genomic_DNA"/>
</dbReference>
<name>A0A1X7LYH2_9BACL</name>
<protein>
    <submittedName>
        <fullName evidence="4">Thiosulfate/3-mercaptopyruvate sulfurtransferase</fullName>
    </submittedName>
</protein>
<dbReference type="Pfam" id="PF00581">
    <property type="entry name" value="Rhodanese"/>
    <property type="match status" value="2"/>
</dbReference>
<evidence type="ECO:0000259" key="3">
    <source>
        <dbReference type="PROSITE" id="PS50206"/>
    </source>
</evidence>
<dbReference type="FunFam" id="3.40.250.10:FF:000035">
    <property type="entry name" value="Thiosulfate sulfurtransferase"/>
    <property type="match status" value="1"/>
</dbReference>
<evidence type="ECO:0000256" key="1">
    <source>
        <dbReference type="ARBA" id="ARBA00022679"/>
    </source>
</evidence>
<dbReference type="PROSITE" id="PS50206">
    <property type="entry name" value="RHODANESE_3"/>
    <property type="match status" value="2"/>
</dbReference>
<reference evidence="4 5" key="1">
    <citation type="submission" date="2017-04" db="EMBL/GenBank/DDBJ databases">
        <authorList>
            <person name="Afonso C.L."/>
            <person name="Miller P.J."/>
            <person name="Scott M.A."/>
            <person name="Spackman E."/>
            <person name="Goraichik I."/>
            <person name="Dimitrov K.M."/>
            <person name="Suarez D.L."/>
            <person name="Swayne D.E."/>
        </authorList>
    </citation>
    <scope>NUCLEOTIDE SEQUENCE [LARGE SCALE GENOMIC DNA]</scope>
    <source>
        <strain evidence="4 5">11</strain>
    </source>
</reference>
<dbReference type="AlphaFoldDB" id="A0A1X7LYH2"/>
<evidence type="ECO:0000313" key="4">
    <source>
        <dbReference type="EMBL" id="SMG58584.1"/>
    </source>
</evidence>
<dbReference type="Gene3D" id="3.40.250.10">
    <property type="entry name" value="Rhodanese-like domain"/>
    <property type="match status" value="2"/>
</dbReference>
<keyword evidence="2" id="KW-0677">Repeat</keyword>
<dbReference type="Proteomes" id="UP000193834">
    <property type="component" value="Unassembled WGS sequence"/>
</dbReference>
<dbReference type="STRING" id="1852522.SAMN06295960_4726"/>
<gene>
    <name evidence="4" type="ORF">SAMN06295960_4726</name>
</gene>